<proteinExistence type="predicted"/>
<reference evidence="2" key="2">
    <citation type="submission" date="2022-01" db="EMBL/GenBank/DDBJ databases">
        <authorList>
            <person name="Yamashiro T."/>
            <person name="Shiraishi A."/>
            <person name="Satake H."/>
            <person name="Nakayama K."/>
        </authorList>
    </citation>
    <scope>NUCLEOTIDE SEQUENCE</scope>
</reference>
<dbReference type="Proteomes" id="UP001151760">
    <property type="component" value="Unassembled WGS sequence"/>
</dbReference>
<protein>
    <recommendedName>
        <fullName evidence="4">DUF4283 domain-containing protein</fullName>
    </recommendedName>
</protein>
<reference evidence="2" key="1">
    <citation type="journal article" date="2022" name="Int. J. Mol. Sci.">
        <title>Draft Genome of Tanacetum Coccineum: Genomic Comparison of Closely Related Tanacetum-Family Plants.</title>
        <authorList>
            <person name="Yamashiro T."/>
            <person name="Shiraishi A."/>
            <person name="Nakayama K."/>
            <person name="Satake H."/>
        </authorList>
    </citation>
    <scope>NUCLEOTIDE SEQUENCE</scope>
</reference>
<evidence type="ECO:0000256" key="1">
    <source>
        <dbReference type="SAM" id="MobiDB-lite"/>
    </source>
</evidence>
<comment type="caution">
    <text evidence="2">The sequence shown here is derived from an EMBL/GenBank/DDBJ whole genome shotgun (WGS) entry which is preliminary data.</text>
</comment>
<gene>
    <name evidence="2" type="ORF">Tco_0623936</name>
</gene>
<feature type="region of interest" description="Disordered" evidence="1">
    <location>
        <begin position="1"/>
        <end position="45"/>
    </location>
</feature>
<sequence length="234" mass="25668">MERGFLTAKGRESGNSVKEKRPSMDDGPNVGNGGEASGSVTCNIDDSPSPAGNVPYLISFATKVKGNTSQKTVNFRPLFTPVGNGKRVSYLIVKNYMKNTWGKFGLVKSMIIKDMHFFKFGSKEGMASYAKVDVHLRDTIVFHLPNSVEEGWGNKNPSTNPTYVVAKINELERQMPDGKLVFVDEHGKSLEMKVTNEASASKTSTSIRDQLVESDEDKVELPNLGHLNLYGGCD</sequence>
<keyword evidence="3" id="KW-1185">Reference proteome</keyword>
<dbReference type="EMBL" id="BQNB010008526">
    <property type="protein sequence ID" value="GJS50574.1"/>
    <property type="molecule type" value="Genomic_DNA"/>
</dbReference>
<evidence type="ECO:0000313" key="3">
    <source>
        <dbReference type="Proteomes" id="UP001151760"/>
    </source>
</evidence>
<name>A0ABQ4WCF5_9ASTR</name>
<evidence type="ECO:0008006" key="4">
    <source>
        <dbReference type="Google" id="ProtNLM"/>
    </source>
</evidence>
<organism evidence="2 3">
    <name type="scientific">Tanacetum coccineum</name>
    <dbReference type="NCBI Taxonomy" id="301880"/>
    <lineage>
        <taxon>Eukaryota</taxon>
        <taxon>Viridiplantae</taxon>
        <taxon>Streptophyta</taxon>
        <taxon>Embryophyta</taxon>
        <taxon>Tracheophyta</taxon>
        <taxon>Spermatophyta</taxon>
        <taxon>Magnoliopsida</taxon>
        <taxon>eudicotyledons</taxon>
        <taxon>Gunneridae</taxon>
        <taxon>Pentapetalae</taxon>
        <taxon>asterids</taxon>
        <taxon>campanulids</taxon>
        <taxon>Asterales</taxon>
        <taxon>Asteraceae</taxon>
        <taxon>Asteroideae</taxon>
        <taxon>Anthemideae</taxon>
        <taxon>Anthemidinae</taxon>
        <taxon>Tanacetum</taxon>
    </lineage>
</organism>
<feature type="compositionally biased region" description="Basic and acidic residues" evidence="1">
    <location>
        <begin position="1"/>
        <end position="24"/>
    </location>
</feature>
<accession>A0ABQ4WCF5</accession>
<evidence type="ECO:0000313" key="2">
    <source>
        <dbReference type="EMBL" id="GJS50574.1"/>
    </source>
</evidence>